<gene>
    <name evidence="1" type="ORF">WI38_19130</name>
</gene>
<sequence length="398" mass="43832">MTEPRDKARFYLKGQSVQLINCSDLEPEDAPWVAAPDRGWRLIGNMVHASLRGVSLHDATLETNPNQLIQFIDSVLEQRDWRYTAPLGVSRYWAADLQEAIDRGRWFVLDPMRFASMVTWIDDRAWPDGGYWMVNPAGWAERSASSLHWRLSDAYRARRLVASDRLSRLRHVAPEPVPPAIKQPFGAGSSRATAPLDPAKSVTGAAAVAKPVDTVKTGLGSDVDQLAAKSPSLQTDMRKLKDAGWQIRYGARGGGSFVDRRNETITLDGNLEDHPVTATQTLAHEVGHATYPLREDCSSKAAYVNSTLEDEGAATINNIKARREILANGGQDIGIAGNSANHASYNKAYDQFLLDGDADAARRAIGEQFGEGELTSNTRQPYAEYYGNWYDANCPSAK</sequence>
<protein>
    <submittedName>
        <fullName evidence="1">Uncharacterized protein</fullName>
    </submittedName>
</protein>
<organism evidence="1 2">
    <name type="scientific">Burkholderia ubonensis</name>
    <dbReference type="NCBI Taxonomy" id="101571"/>
    <lineage>
        <taxon>Bacteria</taxon>
        <taxon>Pseudomonadati</taxon>
        <taxon>Pseudomonadota</taxon>
        <taxon>Betaproteobacteria</taxon>
        <taxon>Burkholderiales</taxon>
        <taxon>Burkholderiaceae</taxon>
        <taxon>Burkholderia</taxon>
        <taxon>Burkholderia cepacia complex</taxon>
    </lineage>
</organism>
<reference evidence="1 2" key="1">
    <citation type="submission" date="2015-11" db="EMBL/GenBank/DDBJ databases">
        <title>Expanding the genomic diversity of Burkholderia species for the development of highly accurate diagnostics.</title>
        <authorList>
            <person name="Sahl J."/>
            <person name="Keim P."/>
            <person name="Wagner D."/>
        </authorList>
    </citation>
    <scope>NUCLEOTIDE SEQUENCE [LARGE SCALE GENOMIC DNA]</scope>
    <source>
        <strain evidence="1 2">RF32-BP4</strain>
    </source>
</reference>
<evidence type="ECO:0000313" key="1">
    <source>
        <dbReference type="EMBL" id="KUZ88881.1"/>
    </source>
</evidence>
<dbReference type="EMBL" id="LOTN01000036">
    <property type="protein sequence ID" value="KUZ88881.1"/>
    <property type="molecule type" value="Genomic_DNA"/>
</dbReference>
<dbReference type="RefSeq" id="WP_059634535.1">
    <property type="nucleotide sequence ID" value="NZ_LOTK01000043.1"/>
</dbReference>
<evidence type="ECO:0000313" key="2">
    <source>
        <dbReference type="Proteomes" id="UP000065521"/>
    </source>
</evidence>
<dbReference type="Proteomes" id="UP000065521">
    <property type="component" value="Unassembled WGS sequence"/>
</dbReference>
<accession>A0A102L8B3</accession>
<dbReference type="AlphaFoldDB" id="A0A102L8B3"/>
<comment type="caution">
    <text evidence="1">The sequence shown here is derived from an EMBL/GenBank/DDBJ whole genome shotgun (WGS) entry which is preliminary data.</text>
</comment>
<proteinExistence type="predicted"/>
<name>A0A102L8B3_9BURK</name>